<comment type="caution">
    <text evidence="1">The sequence shown here is derived from an EMBL/GenBank/DDBJ whole genome shotgun (WGS) entry which is preliminary data.</text>
</comment>
<reference evidence="1" key="2">
    <citation type="journal article" date="2022" name="New Phytol.">
        <title>Evolutionary transition to the ectomycorrhizal habit in the genomes of a hyperdiverse lineage of mushroom-forming fungi.</title>
        <authorList>
            <person name="Looney B."/>
            <person name="Miyauchi S."/>
            <person name="Morin E."/>
            <person name="Drula E."/>
            <person name="Courty P.E."/>
            <person name="Kohler A."/>
            <person name="Kuo A."/>
            <person name="LaButti K."/>
            <person name="Pangilinan J."/>
            <person name="Lipzen A."/>
            <person name="Riley R."/>
            <person name="Andreopoulos W."/>
            <person name="He G."/>
            <person name="Johnson J."/>
            <person name="Nolan M."/>
            <person name="Tritt A."/>
            <person name="Barry K.W."/>
            <person name="Grigoriev I.V."/>
            <person name="Nagy L.G."/>
            <person name="Hibbett D."/>
            <person name="Henrissat B."/>
            <person name="Matheny P.B."/>
            <person name="Labbe J."/>
            <person name="Martin F.M."/>
        </authorList>
    </citation>
    <scope>NUCLEOTIDE SEQUENCE</scope>
    <source>
        <strain evidence="1">HHB10654</strain>
    </source>
</reference>
<name>A0ACB8T9Y9_9AGAM</name>
<protein>
    <submittedName>
        <fullName evidence="1">Uncharacterized protein</fullName>
    </submittedName>
</protein>
<accession>A0ACB8T9Y9</accession>
<evidence type="ECO:0000313" key="1">
    <source>
        <dbReference type="EMBL" id="KAI0065347.1"/>
    </source>
</evidence>
<organism evidence="1 2">
    <name type="scientific">Artomyces pyxidatus</name>
    <dbReference type="NCBI Taxonomy" id="48021"/>
    <lineage>
        <taxon>Eukaryota</taxon>
        <taxon>Fungi</taxon>
        <taxon>Dikarya</taxon>
        <taxon>Basidiomycota</taxon>
        <taxon>Agaricomycotina</taxon>
        <taxon>Agaricomycetes</taxon>
        <taxon>Russulales</taxon>
        <taxon>Auriscalpiaceae</taxon>
        <taxon>Artomyces</taxon>
    </lineage>
</organism>
<gene>
    <name evidence="1" type="ORF">BV25DRAFT_1671610</name>
</gene>
<dbReference type="Proteomes" id="UP000814140">
    <property type="component" value="Unassembled WGS sequence"/>
</dbReference>
<dbReference type="EMBL" id="MU277195">
    <property type="protein sequence ID" value="KAI0065347.1"/>
    <property type="molecule type" value="Genomic_DNA"/>
</dbReference>
<sequence length="443" mass="49767">MSRSIILWRNHREQSTDDAGTSITSSVLAPPIYFTPGPYEESDSATTQGGALRYVPSLSYFCIKILTESPEQVHPFGAPRLVYQPPASPEDYDILRALIPSYYPSLNGNFGINGFKIGQVDPRLWAVLIQLFVGLPDVFSTYLIALSDKHLPLLQHIPATTHFSLLTVVDLHGSPHLTDDTILELRALHGLVALDASETTLTAQGIRRLSGTLLWTDDGEIDSRRRRGPWQLRILRLRNCRKVGNLVLEHLEAFPLLTVVDLRGTQCRPTNRRFPKSFRPATDRSLFHPTALLQSLCSLSSSHTIFSSDNPYVLYVDRLHYSRPTSRYSVKSSVVGENTFVATMPTLPHSIPSSISSAKQFVSGSSDVLLRQETRERQQRLDDAYEAVRDNDGNDSNDDDNNDDHDHDHDSPVHRAMLIRDRLEILDRAKSLLASIIQENVRI</sequence>
<evidence type="ECO:0000313" key="2">
    <source>
        <dbReference type="Proteomes" id="UP000814140"/>
    </source>
</evidence>
<reference evidence="1" key="1">
    <citation type="submission" date="2021-03" db="EMBL/GenBank/DDBJ databases">
        <authorList>
            <consortium name="DOE Joint Genome Institute"/>
            <person name="Ahrendt S."/>
            <person name="Looney B.P."/>
            <person name="Miyauchi S."/>
            <person name="Morin E."/>
            <person name="Drula E."/>
            <person name="Courty P.E."/>
            <person name="Chicoki N."/>
            <person name="Fauchery L."/>
            <person name="Kohler A."/>
            <person name="Kuo A."/>
            <person name="Labutti K."/>
            <person name="Pangilinan J."/>
            <person name="Lipzen A."/>
            <person name="Riley R."/>
            <person name="Andreopoulos W."/>
            <person name="He G."/>
            <person name="Johnson J."/>
            <person name="Barry K.W."/>
            <person name="Grigoriev I.V."/>
            <person name="Nagy L."/>
            <person name="Hibbett D."/>
            <person name="Henrissat B."/>
            <person name="Matheny P.B."/>
            <person name="Labbe J."/>
            <person name="Martin F."/>
        </authorList>
    </citation>
    <scope>NUCLEOTIDE SEQUENCE</scope>
    <source>
        <strain evidence="1">HHB10654</strain>
    </source>
</reference>
<keyword evidence="2" id="KW-1185">Reference proteome</keyword>
<proteinExistence type="predicted"/>